<sequence>MQMTAERKKNILTFSYHLHVCAITSGNKVYGVKSCLSNTDQIIKNPPGTQTVIANSMSYPQHKAL</sequence>
<evidence type="ECO:0000313" key="1">
    <source>
        <dbReference type="EMBL" id="JAH39345.1"/>
    </source>
</evidence>
<dbReference type="EMBL" id="GBXM01069232">
    <property type="protein sequence ID" value="JAH39345.1"/>
    <property type="molecule type" value="Transcribed_RNA"/>
</dbReference>
<organism evidence="1">
    <name type="scientific">Anguilla anguilla</name>
    <name type="common">European freshwater eel</name>
    <name type="synonym">Muraena anguilla</name>
    <dbReference type="NCBI Taxonomy" id="7936"/>
    <lineage>
        <taxon>Eukaryota</taxon>
        <taxon>Metazoa</taxon>
        <taxon>Chordata</taxon>
        <taxon>Craniata</taxon>
        <taxon>Vertebrata</taxon>
        <taxon>Euteleostomi</taxon>
        <taxon>Actinopterygii</taxon>
        <taxon>Neopterygii</taxon>
        <taxon>Teleostei</taxon>
        <taxon>Anguilliformes</taxon>
        <taxon>Anguillidae</taxon>
        <taxon>Anguilla</taxon>
    </lineage>
</organism>
<reference evidence="1" key="2">
    <citation type="journal article" date="2015" name="Fish Shellfish Immunol.">
        <title>Early steps in the European eel (Anguilla anguilla)-Vibrio vulnificus interaction in the gills: Role of the RtxA13 toxin.</title>
        <authorList>
            <person name="Callol A."/>
            <person name="Pajuelo D."/>
            <person name="Ebbesson L."/>
            <person name="Teles M."/>
            <person name="MacKenzie S."/>
            <person name="Amaro C."/>
        </authorList>
    </citation>
    <scope>NUCLEOTIDE SEQUENCE</scope>
</reference>
<dbReference type="AlphaFoldDB" id="A0A0E9SFA0"/>
<proteinExistence type="predicted"/>
<reference evidence="1" key="1">
    <citation type="submission" date="2014-11" db="EMBL/GenBank/DDBJ databases">
        <authorList>
            <person name="Amaro Gonzalez C."/>
        </authorList>
    </citation>
    <scope>NUCLEOTIDE SEQUENCE</scope>
</reference>
<accession>A0A0E9SFA0</accession>
<protein>
    <submittedName>
        <fullName evidence="1">Uncharacterized protein</fullName>
    </submittedName>
</protein>
<name>A0A0E9SFA0_ANGAN</name>